<organism evidence="1">
    <name type="scientific">Zea mays</name>
    <name type="common">Maize</name>
    <dbReference type="NCBI Taxonomy" id="4577"/>
    <lineage>
        <taxon>Eukaryota</taxon>
        <taxon>Viridiplantae</taxon>
        <taxon>Streptophyta</taxon>
        <taxon>Embryophyta</taxon>
        <taxon>Tracheophyta</taxon>
        <taxon>Spermatophyta</taxon>
        <taxon>Magnoliopsida</taxon>
        <taxon>Liliopsida</taxon>
        <taxon>Poales</taxon>
        <taxon>Poaceae</taxon>
        <taxon>PACMAD clade</taxon>
        <taxon>Panicoideae</taxon>
        <taxon>Andropogonodae</taxon>
        <taxon>Andropogoneae</taxon>
        <taxon>Tripsacinae</taxon>
        <taxon>Zea</taxon>
    </lineage>
</organism>
<protein>
    <submittedName>
        <fullName evidence="1">Uncharacterized protein</fullName>
    </submittedName>
</protein>
<evidence type="ECO:0000313" key="1">
    <source>
        <dbReference type="EMBL" id="ACR35283.1"/>
    </source>
</evidence>
<accession>C4J283</accession>
<dbReference type="EMBL" id="BT084930">
    <property type="protein sequence ID" value="ACR35283.1"/>
    <property type="molecule type" value="mRNA"/>
</dbReference>
<reference evidence="1" key="1">
    <citation type="journal article" date="2009" name="PLoS Genet.">
        <title>Sequencing, mapping, and analysis of 27,455 maize full-length cDNAs.</title>
        <authorList>
            <person name="Soderlund C."/>
            <person name="Descour A."/>
            <person name="Kudrna D."/>
            <person name="Bomhoff M."/>
            <person name="Boyd L."/>
            <person name="Currie J."/>
            <person name="Angelova A."/>
            <person name="Collura K."/>
            <person name="Wissotski M."/>
            <person name="Ashley E."/>
            <person name="Morrow D."/>
            <person name="Fernandes J."/>
            <person name="Walbot V."/>
            <person name="Yu Y."/>
        </authorList>
    </citation>
    <scope>NUCLEOTIDE SEQUENCE</scope>
    <source>
        <strain evidence="1">B73</strain>
    </source>
</reference>
<reference evidence="1" key="2">
    <citation type="submission" date="2012-06" db="EMBL/GenBank/DDBJ databases">
        <authorList>
            <person name="Yu Y."/>
            <person name="Currie J."/>
            <person name="Lomeli R."/>
            <person name="Angelova A."/>
            <person name="Collura K."/>
            <person name="Wissotski M."/>
            <person name="Campos D."/>
            <person name="Kudrna D."/>
            <person name="Golser W."/>
            <person name="Ashely E."/>
            <person name="Descour A."/>
            <person name="Fernandes J."/>
            <person name="Soderlund C."/>
            <person name="Walbot V."/>
        </authorList>
    </citation>
    <scope>NUCLEOTIDE SEQUENCE</scope>
    <source>
        <strain evidence="1">B73</strain>
    </source>
</reference>
<sequence length="37" mass="4483">MDLYTWNFFKKEPCDVTMEITGFCMLYRGCLVLWTKV</sequence>
<dbReference type="AlphaFoldDB" id="C4J283"/>
<name>C4J283_MAIZE</name>
<proteinExistence type="evidence at transcript level"/>